<evidence type="ECO:0000256" key="1">
    <source>
        <dbReference type="SAM" id="MobiDB-lite"/>
    </source>
</evidence>
<feature type="non-terminal residue" evidence="2">
    <location>
        <position position="1"/>
    </location>
</feature>
<feature type="region of interest" description="Disordered" evidence="1">
    <location>
        <begin position="62"/>
        <end position="94"/>
    </location>
</feature>
<organism evidence="2">
    <name type="scientific">Tanacetum cinerariifolium</name>
    <name type="common">Dalmatian daisy</name>
    <name type="synonym">Chrysanthemum cinerariifolium</name>
    <dbReference type="NCBI Taxonomy" id="118510"/>
    <lineage>
        <taxon>Eukaryota</taxon>
        <taxon>Viridiplantae</taxon>
        <taxon>Streptophyta</taxon>
        <taxon>Embryophyta</taxon>
        <taxon>Tracheophyta</taxon>
        <taxon>Spermatophyta</taxon>
        <taxon>Magnoliopsida</taxon>
        <taxon>eudicotyledons</taxon>
        <taxon>Gunneridae</taxon>
        <taxon>Pentapetalae</taxon>
        <taxon>asterids</taxon>
        <taxon>campanulids</taxon>
        <taxon>Asterales</taxon>
        <taxon>Asteraceae</taxon>
        <taxon>Asteroideae</taxon>
        <taxon>Anthemideae</taxon>
        <taxon>Anthemidinae</taxon>
        <taxon>Tanacetum</taxon>
    </lineage>
</organism>
<reference evidence="2" key="1">
    <citation type="journal article" date="2019" name="Sci. Rep.">
        <title>Draft genome of Tanacetum cinerariifolium, the natural source of mosquito coil.</title>
        <authorList>
            <person name="Yamashiro T."/>
            <person name="Shiraishi A."/>
            <person name="Satake H."/>
            <person name="Nakayama K."/>
        </authorList>
    </citation>
    <scope>NUCLEOTIDE SEQUENCE</scope>
</reference>
<protein>
    <submittedName>
        <fullName evidence="2">Uncharacterized protein</fullName>
    </submittedName>
</protein>
<sequence length="116" mass="12774">EQVKSPKPSIQHVESSIPAATLKPASPKPTSNGTRRNRKACFVCKSLDHLIKDCDYHDKQMAQTNVTRPRQDKPIVTKPTSPPRRHINHSSSLKASTFPLKVTAVKAPMVNAAKVV</sequence>
<proteinExistence type="predicted"/>
<feature type="region of interest" description="Disordered" evidence="1">
    <location>
        <begin position="1"/>
        <end position="38"/>
    </location>
</feature>
<accession>A0A699RBP8</accession>
<dbReference type="InterPro" id="IPR036875">
    <property type="entry name" value="Znf_CCHC_sf"/>
</dbReference>
<dbReference type="SUPFAM" id="SSF57756">
    <property type="entry name" value="Retrovirus zinc finger-like domains"/>
    <property type="match status" value="1"/>
</dbReference>
<dbReference type="GO" id="GO:0003676">
    <property type="term" value="F:nucleic acid binding"/>
    <property type="evidence" value="ECO:0007669"/>
    <property type="project" value="InterPro"/>
</dbReference>
<name>A0A699RBP8_TANCI</name>
<evidence type="ECO:0000313" key="2">
    <source>
        <dbReference type="EMBL" id="GFC80384.1"/>
    </source>
</evidence>
<comment type="caution">
    <text evidence="2">The sequence shown here is derived from an EMBL/GenBank/DDBJ whole genome shotgun (WGS) entry which is preliminary data.</text>
</comment>
<dbReference type="EMBL" id="BKCJ011074872">
    <property type="protein sequence ID" value="GFC80384.1"/>
    <property type="molecule type" value="Genomic_DNA"/>
</dbReference>
<dbReference type="AlphaFoldDB" id="A0A699RBP8"/>
<gene>
    <name evidence="2" type="ORF">Tci_852354</name>
</gene>
<dbReference type="GO" id="GO:0008270">
    <property type="term" value="F:zinc ion binding"/>
    <property type="evidence" value="ECO:0007669"/>
    <property type="project" value="InterPro"/>
</dbReference>